<sequence>MSDDDLSPEAGLERALRDRLRSVDDLTPPPAPDFAARAMAAARTTSRATTADAEDTGNTEPAERLVPVVPLHRRPWARALTGVAAALVLGTAALSGLQHVGGGSSASSGAAAQPEAGTAQGPASADRPAPADAAGGSGAGTAGSTVPGASLLGKGSATGAATTSLPDAVARLQQRLREPPFFDLRPTVALRGGTVVVTLQVSVDRRPALDPALVDLVSRSLPAGTPVEYRAP</sequence>
<comment type="caution">
    <text evidence="2">The sequence shown here is derived from an EMBL/GenBank/DDBJ whole genome shotgun (WGS) entry which is preliminary data.</text>
</comment>
<gene>
    <name evidence="2" type="ORF">FB458_1894</name>
</gene>
<feature type="region of interest" description="Disordered" evidence="1">
    <location>
        <begin position="1"/>
        <end position="64"/>
    </location>
</feature>
<reference evidence="2 3" key="1">
    <citation type="submission" date="2019-06" db="EMBL/GenBank/DDBJ databases">
        <title>Sequencing the genomes of 1000 actinobacteria strains.</title>
        <authorList>
            <person name="Klenk H.-P."/>
        </authorList>
    </citation>
    <scope>NUCLEOTIDE SEQUENCE [LARGE SCALE GENOMIC DNA]</scope>
    <source>
        <strain evidence="2 3">DSM 18607</strain>
    </source>
</reference>
<feature type="compositionally biased region" description="Low complexity" evidence="1">
    <location>
        <begin position="121"/>
        <end position="134"/>
    </location>
</feature>
<keyword evidence="3" id="KW-1185">Reference proteome</keyword>
<dbReference type="Proteomes" id="UP000317893">
    <property type="component" value="Unassembled WGS sequence"/>
</dbReference>
<evidence type="ECO:0000256" key="1">
    <source>
        <dbReference type="SAM" id="MobiDB-lite"/>
    </source>
</evidence>
<protein>
    <submittedName>
        <fullName evidence="2">Uncharacterized protein</fullName>
    </submittedName>
</protein>
<name>A0A542E0J8_9MICO</name>
<evidence type="ECO:0000313" key="3">
    <source>
        <dbReference type="Proteomes" id="UP000317893"/>
    </source>
</evidence>
<proteinExistence type="predicted"/>
<dbReference type="EMBL" id="VFMN01000001">
    <property type="protein sequence ID" value="TQJ08799.1"/>
    <property type="molecule type" value="Genomic_DNA"/>
</dbReference>
<dbReference type="RefSeq" id="WP_141848268.1">
    <property type="nucleotide sequence ID" value="NZ_BAAAPR010000003.1"/>
</dbReference>
<organism evidence="2 3">
    <name type="scientific">Lapillicoccus jejuensis</name>
    <dbReference type="NCBI Taxonomy" id="402171"/>
    <lineage>
        <taxon>Bacteria</taxon>
        <taxon>Bacillati</taxon>
        <taxon>Actinomycetota</taxon>
        <taxon>Actinomycetes</taxon>
        <taxon>Micrococcales</taxon>
        <taxon>Intrasporangiaceae</taxon>
        <taxon>Lapillicoccus</taxon>
    </lineage>
</organism>
<feature type="compositionally biased region" description="Basic and acidic residues" evidence="1">
    <location>
        <begin position="11"/>
        <end position="24"/>
    </location>
</feature>
<accession>A0A542E0J8</accession>
<evidence type="ECO:0000313" key="2">
    <source>
        <dbReference type="EMBL" id="TQJ08799.1"/>
    </source>
</evidence>
<feature type="compositionally biased region" description="Low complexity" evidence="1">
    <location>
        <begin position="33"/>
        <end position="51"/>
    </location>
</feature>
<feature type="region of interest" description="Disordered" evidence="1">
    <location>
        <begin position="99"/>
        <end position="143"/>
    </location>
</feature>
<dbReference type="AlphaFoldDB" id="A0A542E0J8"/>